<dbReference type="EMBL" id="BGZK01001315">
    <property type="protein sequence ID" value="GBP77029.1"/>
    <property type="molecule type" value="Genomic_DNA"/>
</dbReference>
<dbReference type="Proteomes" id="UP000299102">
    <property type="component" value="Unassembled WGS sequence"/>
</dbReference>
<comment type="caution">
    <text evidence="1">The sequence shown here is derived from an EMBL/GenBank/DDBJ whole genome shotgun (WGS) entry which is preliminary data.</text>
</comment>
<proteinExistence type="predicted"/>
<reference evidence="1 2" key="1">
    <citation type="journal article" date="2019" name="Commun. Biol.">
        <title>The bagworm genome reveals a unique fibroin gene that provides high tensile strength.</title>
        <authorList>
            <person name="Kono N."/>
            <person name="Nakamura H."/>
            <person name="Ohtoshi R."/>
            <person name="Tomita M."/>
            <person name="Numata K."/>
            <person name="Arakawa K."/>
        </authorList>
    </citation>
    <scope>NUCLEOTIDE SEQUENCE [LARGE SCALE GENOMIC DNA]</scope>
</reference>
<sequence>MKNVLSDVSSRQLKDITALRDHVHDVYATFYFYGVVHTAVYTLFGDFGRREGELSSCRRYKIKLIESNPFSIEANAYLFKKEIKRQLITIRFNIFAVKDIRSIGVDTVAADVYTPTFRMIHSCRAMRTRRNSLPIHGARAPADRRCGASARRRNVAVAERNDYGDRRA</sequence>
<protein>
    <submittedName>
        <fullName evidence="1">Uncharacterized protein</fullName>
    </submittedName>
</protein>
<accession>A0A4C1YQX9</accession>
<dbReference type="AlphaFoldDB" id="A0A4C1YQX9"/>
<organism evidence="1 2">
    <name type="scientific">Eumeta variegata</name>
    <name type="common">Bagworm moth</name>
    <name type="synonym">Eumeta japonica</name>
    <dbReference type="NCBI Taxonomy" id="151549"/>
    <lineage>
        <taxon>Eukaryota</taxon>
        <taxon>Metazoa</taxon>
        <taxon>Ecdysozoa</taxon>
        <taxon>Arthropoda</taxon>
        <taxon>Hexapoda</taxon>
        <taxon>Insecta</taxon>
        <taxon>Pterygota</taxon>
        <taxon>Neoptera</taxon>
        <taxon>Endopterygota</taxon>
        <taxon>Lepidoptera</taxon>
        <taxon>Glossata</taxon>
        <taxon>Ditrysia</taxon>
        <taxon>Tineoidea</taxon>
        <taxon>Psychidae</taxon>
        <taxon>Oiketicinae</taxon>
        <taxon>Eumeta</taxon>
    </lineage>
</organism>
<name>A0A4C1YQX9_EUMVA</name>
<evidence type="ECO:0000313" key="2">
    <source>
        <dbReference type="Proteomes" id="UP000299102"/>
    </source>
</evidence>
<evidence type="ECO:0000313" key="1">
    <source>
        <dbReference type="EMBL" id="GBP77029.1"/>
    </source>
</evidence>
<gene>
    <name evidence="1" type="ORF">EVAR_53674_1</name>
</gene>
<keyword evidence="2" id="KW-1185">Reference proteome</keyword>